<protein>
    <submittedName>
        <fullName evidence="1">Uncharacterized protein</fullName>
    </submittedName>
</protein>
<organism evidence="1 2">
    <name type="scientific">Portunus trituberculatus</name>
    <name type="common">Swimming crab</name>
    <name type="synonym">Neptunus trituberculatus</name>
    <dbReference type="NCBI Taxonomy" id="210409"/>
    <lineage>
        <taxon>Eukaryota</taxon>
        <taxon>Metazoa</taxon>
        <taxon>Ecdysozoa</taxon>
        <taxon>Arthropoda</taxon>
        <taxon>Crustacea</taxon>
        <taxon>Multicrustacea</taxon>
        <taxon>Malacostraca</taxon>
        <taxon>Eumalacostraca</taxon>
        <taxon>Eucarida</taxon>
        <taxon>Decapoda</taxon>
        <taxon>Pleocyemata</taxon>
        <taxon>Brachyura</taxon>
        <taxon>Eubrachyura</taxon>
        <taxon>Portunoidea</taxon>
        <taxon>Portunidae</taxon>
        <taxon>Portuninae</taxon>
        <taxon>Portunus</taxon>
    </lineage>
</organism>
<evidence type="ECO:0000313" key="2">
    <source>
        <dbReference type="Proteomes" id="UP000324222"/>
    </source>
</evidence>
<comment type="caution">
    <text evidence="1">The sequence shown here is derived from an EMBL/GenBank/DDBJ whole genome shotgun (WGS) entry which is preliminary data.</text>
</comment>
<gene>
    <name evidence="1" type="ORF">E2C01_059452</name>
</gene>
<proteinExistence type="predicted"/>
<dbReference type="EMBL" id="VSRR010023212">
    <property type="protein sequence ID" value="MPC65319.1"/>
    <property type="molecule type" value="Genomic_DNA"/>
</dbReference>
<keyword evidence="2" id="KW-1185">Reference proteome</keyword>
<reference evidence="1 2" key="1">
    <citation type="submission" date="2019-05" db="EMBL/GenBank/DDBJ databases">
        <title>Another draft genome of Portunus trituberculatus and its Hox gene families provides insights of decapod evolution.</title>
        <authorList>
            <person name="Jeong J.-H."/>
            <person name="Song I."/>
            <person name="Kim S."/>
            <person name="Choi T."/>
            <person name="Kim D."/>
            <person name="Ryu S."/>
            <person name="Kim W."/>
        </authorList>
    </citation>
    <scope>NUCLEOTIDE SEQUENCE [LARGE SCALE GENOMIC DNA]</scope>
    <source>
        <tissue evidence="1">Muscle</tissue>
    </source>
</reference>
<dbReference type="Proteomes" id="UP000324222">
    <property type="component" value="Unassembled WGS sequence"/>
</dbReference>
<dbReference type="AlphaFoldDB" id="A0A5B7H646"/>
<evidence type="ECO:0000313" key="1">
    <source>
        <dbReference type="EMBL" id="MPC65319.1"/>
    </source>
</evidence>
<accession>A0A5B7H646</accession>
<name>A0A5B7H646_PORTR</name>
<sequence length="61" mass="6840">MHGLPLSPYPLLFKASPRRPSSLSEAFILLLSKSPVKNYTCGMHRATQGESSHRRRQTKAC</sequence>